<sequence length="90" mass="9576">MEQGVAAREGHLTHGGAELRGLLVIERREERGAPQNVVHEFSPCRPAQGILLPRYQGTVFPILLDGPNSVISHKSAARSCGAVRQGPIGG</sequence>
<dbReference type="AlphaFoldDB" id="A0A4D4MUW9"/>
<evidence type="ECO:0000313" key="2">
    <source>
        <dbReference type="Proteomes" id="UP000299211"/>
    </source>
</evidence>
<protein>
    <submittedName>
        <fullName evidence="1">Uncharacterized protein</fullName>
    </submittedName>
</protein>
<gene>
    <name evidence="1" type="ORF">SAV31267_046340</name>
</gene>
<evidence type="ECO:0000313" key="1">
    <source>
        <dbReference type="EMBL" id="GDY75149.1"/>
    </source>
</evidence>
<dbReference type="Proteomes" id="UP000299211">
    <property type="component" value="Unassembled WGS sequence"/>
</dbReference>
<name>A0A4D4MUW9_STRAX</name>
<proteinExistence type="predicted"/>
<dbReference type="EMBL" id="BJHY01000001">
    <property type="protein sequence ID" value="GDY75149.1"/>
    <property type="molecule type" value="Genomic_DNA"/>
</dbReference>
<comment type="caution">
    <text evidence="1">The sequence shown here is derived from an EMBL/GenBank/DDBJ whole genome shotgun (WGS) entry which is preliminary data.</text>
</comment>
<organism evidence="1 2">
    <name type="scientific">Streptomyces avermitilis</name>
    <dbReference type="NCBI Taxonomy" id="33903"/>
    <lineage>
        <taxon>Bacteria</taxon>
        <taxon>Bacillati</taxon>
        <taxon>Actinomycetota</taxon>
        <taxon>Actinomycetes</taxon>
        <taxon>Kitasatosporales</taxon>
        <taxon>Streptomycetaceae</taxon>
        <taxon>Streptomyces</taxon>
    </lineage>
</organism>
<reference evidence="1 2" key="1">
    <citation type="submission" date="2019-04" db="EMBL/GenBank/DDBJ databases">
        <title>Draft genome sequences of Streptomyces avermitilis ATCC 31267.</title>
        <authorList>
            <person name="Komaki H."/>
            <person name="Tamura T."/>
            <person name="Hosoyama A."/>
        </authorList>
    </citation>
    <scope>NUCLEOTIDE SEQUENCE [LARGE SCALE GENOMIC DNA]</scope>
    <source>
        <strain evidence="1 2">ATCC 31267</strain>
    </source>
</reference>
<accession>A0A4D4MUW9</accession>